<dbReference type="EMBL" id="KZ678144">
    <property type="protein sequence ID" value="PSN61437.1"/>
    <property type="molecule type" value="Genomic_DNA"/>
</dbReference>
<dbReference type="GO" id="GO:0010333">
    <property type="term" value="F:terpene synthase activity"/>
    <property type="evidence" value="ECO:0007669"/>
    <property type="project" value="InterPro"/>
</dbReference>
<dbReference type="AlphaFoldDB" id="A0A2T2N7M6"/>
<evidence type="ECO:0000313" key="2">
    <source>
        <dbReference type="EMBL" id="PSN61437.1"/>
    </source>
</evidence>
<evidence type="ECO:0000256" key="1">
    <source>
        <dbReference type="ARBA" id="ARBA00006333"/>
    </source>
</evidence>
<comment type="similarity">
    <text evidence="1">Belongs to the terpene synthase family.</text>
</comment>
<dbReference type="Gene3D" id="1.50.10.160">
    <property type="match status" value="1"/>
</dbReference>
<accession>A0A2T2N7M6</accession>
<name>A0A2T2N7M6_CORCC</name>
<dbReference type="Proteomes" id="UP000240883">
    <property type="component" value="Unassembled WGS sequence"/>
</dbReference>
<organism evidence="2 3">
    <name type="scientific">Corynespora cassiicola Philippines</name>
    <dbReference type="NCBI Taxonomy" id="1448308"/>
    <lineage>
        <taxon>Eukaryota</taxon>
        <taxon>Fungi</taxon>
        <taxon>Dikarya</taxon>
        <taxon>Ascomycota</taxon>
        <taxon>Pezizomycotina</taxon>
        <taxon>Dothideomycetes</taxon>
        <taxon>Pleosporomycetidae</taxon>
        <taxon>Pleosporales</taxon>
        <taxon>Corynesporascaceae</taxon>
        <taxon>Corynespora</taxon>
    </lineage>
</organism>
<dbReference type="InterPro" id="IPR050148">
    <property type="entry name" value="Terpene_synthase-like"/>
</dbReference>
<dbReference type="PANTHER" id="PTHR31739">
    <property type="entry name" value="ENT-COPALYL DIPHOSPHATE SYNTHASE, CHLOROPLASTIC"/>
    <property type="match status" value="1"/>
</dbReference>
<dbReference type="OrthoDB" id="2343925at2759"/>
<dbReference type="STRING" id="1448308.A0A2T2N7M6"/>
<dbReference type="Gene3D" id="1.50.10.20">
    <property type="match status" value="1"/>
</dbReference>
<dbReference type="GO" id="GO:0000287">
    <property type="term" value="F:magnesium ion binding"/>
    <property type="evidence" value="ECO:0007669"/>
    <property type="project" value="TreeGrafter"/>
</dbReference>
<dbReference type="InterPro" id="IPR008930">
    <property type="entry name" value="Terpenoid_cyclase/PrenylTrfase"/>
</dbReference>
<protein>
    <recommendedName>
        <fullName evidence="4">Ent-kaurene synthase</fullName>
    </recommendedName>
</protein>
<dbReference type="PANTHER" id="PTHR31739:SF25">
    <property type="entry name" value="(E,E)-GERANYLLINALOOL SYNTHASE"/>
    <property type="match status" value="1"/>
</dbReference>
<reference evidence="2 3" key="1">
    <citation type="journal article" date="2018" name="Front. Microbiol.">
        <title>Genome-Wide Analysis of Corynespora cassiicola Leaf Fall Disease Putative Effectors.</title>
        <authorList>
            <person name="Lopez D."/>
            <person name="Ribeiro S."/>
            <person name="Label P."/>
            <person name="Fumanal B."/>
            <person name="Venisse J.S."/>
            <person name="Kohler A."/>
            <person name="de Oliveira R.R."/>
            <person name="Labutti K."/>
            <person name="Lipzen A."/>
            <person name="Lail K."/>
            <person name="Bauer D."/>
            <person name="Ohm R.A."/>
            <person name="Barry K.W."/>
            <person name="Spatafora J."/>
            <person name="Grigoriev I.V."/>
            <person name="Martin F.M."/>
            <person name="Pujade-Renaud V."/>
        </authorList>
    </citation>
    <scope>NUCLEOTIDE SEQUENCE [LARGE SCALE GENOMIC DNA]</scope>
    <source>
        <strain evidence="2 3">Philippines</strain>
    </source>
</reference>
<sequence>MGSFHAEDASFGAEGKKGIDMLVARMLQTYDSRYGLGYMSCSVYDTAWVANVTKTVAGIPQYLFPLSFLAILNAQLPDGSWGGHFHRRRSSSSSSSSSSVTSSKGSTWASKEASYSFCDAILSTMASLYTLILHSKHSHQIPEIRLPAPSLDVRISNAVDSLKAMLPRWRIGECNAVGFEVLAPALLDLLSTQGYEFEFPDRVKLLKVRDAKLSRINLEHLHRAAPSALLHSLEAFHGTDGLDMSKFKHHLVGGSMMASPAATASYLMKSNEWDDSAEAYLRLVVERGDGQGSGAVPSAYPSTNFEMLWVVSTLAEFHVWCPSEGGKWTKSILSMIEQSKSQTNGLVGFAPGIEPDLDDSSKASTILSLIQNAGFSEAIVAEFDGPRCLRTYRGERDPSVSANCNALMSLLMDNQDFADKSSAIEKAVVFVHDAWTDAEGELLDKWNLSIHYPVMLLSRSLTELVLAWTSGRLAPRLDRTMTAQAVPLLVKAALQTLCAQHPDGSWGSMDWCEETAYAVLSLVSFLSLPLPVSLRVVASHAVERGRAFLQRGGHEIGFLWIEKITYRSELLREAYVQTALHAVPERLWRMQEMNGRVLELAGMLDRQVRFEEGRSDSPASPGESTTYGDGVVAEAIVQG</sequence>
<gene>
    <name evidence="2" type="ORF">BS50DRAFT_578453</name>
</gene>
<dbReference type="SUPFAM" id="SSF48239">
    <property type="entry name" value="Terpenoid cyclases/Protein prenyltransferases"/>
    <property type="match status" value="1"/>
</dbReference>
<keyword evidence="3" id="KW-1185">Reference proteome</keyword>
<evidence type="ECO:0008006" key="4">
    <source>
        <dbReference type="Google" id="ProtNLM"/>
    </source>
</evidence>
<proteinExistence type="inferred from homology"/>
<evidence type="ECO:0000313" key="3">
    <source>
        <dbReference type="Proteomes" id="UP000240883"/>
    </source>
</evidence>
<dbReference type="GO" id="GO:0016102">
    <property type="term" value="P:diterpenoid biosynthetic process"/>
    <property type="evidence" value="ECO:0007669"/>
    <property type="project" value="TreeGrafter"/>
</dbReference>